<comment type="catalytic activity">
    <reaction evidence="7">
        <text>D-galactose(in) = D-galactose(out)</text>
        <dbReference type="Rhea" id="RHEA:34915"/>
        <dbReference type="ChEBI" id="CHEBI:4139"/>
    </reaction>
    <physiologicalReaction direction="right-to-left" evidence="7">
        <dbReference type="Rhea" id="RHEA:34917"/>
    </physiologicalReaction>
</comment>
<evidence type="ECO:0000256" key="3">
    <source>
        <dbReference type="ARBA" id="ARBA00022448"/>
    </source>
</evidence>
<dbReference type="PANTHER" id="PTHR23503">
    <property type="entry name" value="SOLUTE CARRIER FAMILY 2"/>
    <property type="match status" value="1"/>
</dbReference>
<feature type="transmembrane region" description="Helical" evidence="15">
    <location>
        <begin position="343"/>
        <end position="361"/>
    </location>
</feature>
<evidence type="ECO:0000256" key="5">
    <source>
        <dbReference type="ARBA" id="ARBA00022989"/>
    </source>
</evidence>
<evidence type="ECO:0000256" key="13">
    <source>
        <dbReference type="ARBA" id="ARBA00044780"/>
    </source>
</evidence>
<feature type="transmembrane region" description="Helical" evidence="15">
    <location>
        <begin position="400"/>
        <end position="426"/>
    </location>
</feature>
<keyword evidence="3 14" id="KW-0813">Transport</keyword>
<proteinExistence type="inferred from homology"/>
<comment type="subcellular location">
    <subcellularLocation>
        <location evidence="1">Membrane</location>
        <topology evidence="1">Multi-pass membrane protein</topology>
    </subcellularLocation>
</comment>
<feature type="transmembrane region" description="Helical" evidence="15">
    <location>
        <begin position="462"/>
        <end position="479"/>
    </location>
</feature>
<evidence type="ECO:0000256" key="12">
    <source>
        <dbReference type="ARBA" id="ARBA00044710"/>
    </source>
</evidence>
<gene>
    <name evidence="17" type="ORF">BBJ29_009747</name>
</gene>
<evidence type="ECO:0000259" key="16">
    <source>
        <dbReference type="PROSITE" id="PS50850"/>
    </source>
</evidence>
<keyword evidence="4 15" id="KW-0812">Transmembrane</keyword>
<evidence type="ECO:0000256" key="8">
    <source>
        <dbReference type="ARBA" id="ARBA00044648"/>
    </source>
</evidence>
<comment type="catalytic activity">
    <reaction evidence="11">
        <text>D-glucosamine(out) = D-glucosamine(in)</text>
        <dbReference type="Rhea" id="RHEA:78423"/>
        <dbReference type="ChEBI" id="CHEBI:58723"/>
    </reaction>
    <physiologicalReaction direction="left-to-right" evidence="11">
        <dbReference type="Rhea" id="RHEA:78424"/>
    </physiologicalReaction>
</comment>
<protein>
    <recommendedName>
        <fullName evidence="13">Hexose transporter 1</fullName>
    </recommendedName>
</protein>
<evidence type="ECO:0000256" key="7">
    <source>
        <dbReference type="ARBA" id="ARBA00044637"/>
    </source>
</evidence>
<evidence type="ECO:0000256" key="14">
    <source>
        <dbReference type="RuleBase" id="RU003346"/>
    </source>
</evidence>
<evidence type="ECO:0000256" key="9">
    <source>
        <dbReference type="ARBA" id="ARBA00044656"/>
    </source>
</evidence>
<evidence type="ECO:0000313" key="18">
    <source>
        <dbReference type="Proteomes" id="UP000284657"/>
    </source>
</evidence>
<feature type="transmembrane region" description="Helical" evidence="15">
    <location>
        <begin position="98"/>
        <end position="116"/>
    </location>
</feature>
<keyword evidence="6 15" id="KW-0472">Membrane</keyword>
<reference evidence="17 18" key="1">
    <citation type="submission" date="2018-07" db="EMBL/GenBank/DDBJ databases">
        <title>Genome sequencing of oomycete isolates from Chile give support for New Zealand origin for Phytophthora kernoviae and make available the first Nothophytophthora sp. genome.</title>
        <authorList>
            <person name="Studholme D.J."/>
            <person name="Sanfuentes E."/>
            <person name="Panda P."/>
            <person name="Hill R."/>
            <person name="Sambles C."/>
            <person name="Grant M."/>
            <person name="Williams N.M."/>
            <person name="Mcdougal R.L."/>
        </authorList>
    </citation>
    <scope>NUCLEOTIDE SEQUENCE [LARGE SCALE GENOMIC DNA]</scope>
    <source>
        <strain evidence="17">Chile7</strain>
    </source>
</reference>
<name>A0A421FX47_9STRA</name>
<evidence type="ECO:0000256" key="1">
    <source>
        <dbReference type="ARBA" id="ARBA00004141"/>
    </source>
</evidence>
<evidence type="ECO:0000313" key="17">
    <source>
        <dbReference type="EMBL" id="RLN53725.1"/>
    </source>
</evidence>
<comment type="catalytic activity">
    <reaction evidence="8">
        <text>D-glucose(out) = D-glucose(in)</text>
        <dbReference type="Rhea" id="RHEA:60376"/>
        <dbReference type="ChEBI" id="CHEBI:4167"/>
    </reaction>
    <physiologicalReaction direction="left-to-right" evidence="8">
        <dbReference type="Rhea" id="RHEA:60377"/>
    </physiologicalReaction>
</comment>
<evidence type="ECO:0000256" key="2">
    <source>
        <dbReference type="ARBA" id="ARBA00011738"/>
    </source>
</evidence>
<dbReference type="Pfam" id="PF00083">
    <property type="entry name" value="Sugar_tr"/>
    <property type="match status" value="1"/>
</dbReference>
<dbReference type="PANTHER" id="PTHR23503:SF8">
    <property type="entry name" value="FACILITATED GLUCOSE TRANSPORTER PROTEIN 1"/>
    <property type="match status" value="1"/>
</dbReference>
<dbReference type="InterPro" id="IPR005828">
    <property type="entry name" value="MFS_sugar_transport-like"/>
</dbReference>
<comment type="catalytic activity">
    <reaction evidence="9">
        <text>D-xylose(out) = D-xylose(in)</text>
        <dbReference type="Rhea" id="RHEA:78427"/>
        <dbReference type="ChEBI" id="CHEBI:53455"/>
    </reaction>
    <physiologicalReaction direction="left-to-right" evidence="9">
        <dbReference type="Rhea" id="RHEA:78428"/>
    </physiologicalReaction>
</comment>
<dbReference type="PROSITE" id="PS00217">
    <property type="entry name" value="SUGAR_TRANSPORT_2"/>
    <property type="match status" value="1"/>
</dbReference>
<dbReference type="Gene3D" id="1.20.1250.20">
    <property type="entry name" value="MFS general substrate transporter like domains"/>
    <property type="match status" value="1"/>
</dbReference>
<comment type="catalytic activity">
    <reaction evidence="12">
        <text>D-fructose(out) = D-fructose(in)</text>
        <dbReference type="Rhea" id="RHEA:60372"/>
        <dbReference type="ChEBI" id="CHEBI:37721"/>
    </reaction>
    <physiologicalReaction direction="left-to-right" evidence="12">
        <dbReference type="Rhea" id="RHEA:60373"/>
    </physiologicalReaction>
</comment>
<evidence type="ECO:0000256" key="10">
    <source>
        <dbReference type="ARBA" id="ARBA00044662"/>
    </source>
</evidence>
<dbReference type="AlphaFoldDB" id="A0A421FX47"/>
<dbReference type="Proteomes" id="UP000284657">
    <property type="component" value="Unassembled WGS sequence"/>
</dbReference>
<dbReference type="EMBL" id="MBAD02001545">
    <property type="protein sequence ID" value="RLN53725.1"/>
    <property type="molecule type" value="Genomic_DNA"/>
</dbReference>
<dbReference type="SUPFAM" id="SSF103473">
    <property type="entry name" value="MFS general substrate transporter"/>
    <property type="match status" value="1"/>
</dbReference>
<feature type="transmembrane region" description="Helical" evidence="15">
    <location>
        <begin position="43"/>
        <end position="61"/>
    </location>
</feature>
<comment type="caution">
    <text evidence="17">The sequence shown here is derived from an EMBL/GenBank/DDBJ whole genome shotgun (WGS) entry which is preliminary data.</text>
</comment>
<evidence type="ECO:0000256" key="15">
    <source>
        <dbReference type="SAM" id="Phobius"/>
    </source>
</evidence>
<feature type="domain" description="Major facilitator superfamily (MFS) profile" evidence="16">
    <location>
        <begin position="48"/>
        <end position="487"/>
    </location>
</feature>
<dbReference type="PRINTS" id="PR00171">
    <property type="entry name" value="SUGRTRNSPORT"/>
</dbReference>
<dbReference type="InterPro" id="IPR045263">
    <property type="entry name" value="GLUT"/>
</dbReference>
<feature type="transmembrane region" description="Helical" evidence="15">
    <location>
        <begin position="433"/>
        <end position="456"/>
    </location>
</feature>
<evidence type="ECO:0000256" key="6">
    <source>
        <dbReference type="ARBA" id="ARBA00023136"/>
    </source>
</evidence>
<dbReference type="InterPro" id="IPR003663">
    <property type="entry name" value="Sugar/inositol_transpt"/>
</dbReference>
<feature type="transmembrane region" description="Helical" evidence="15">
    <location>
        <begin position="186"/>
        <end position="208"/>
    </location>
</feature>
<dbReference type="InterPro" id="IPR020846">
    <property type="entry name" value="MFS_dom"/>
</dbReference>
<organism evidence="17 18">
    <name type="scientific">Phytophthora kernoviae</name>
    <dbReference type="NCBI Taxonomy" id="325452"/>
    <lineage>
        <taxon>Eukaryota</taxon>
        <taxon>Sar</taxon>
        <taxon>Stramenopiles</taxon>
        <taxon>Oomycota</taxon>
        <taxon>Peronosporomycetes</taxon>
        <taxon>Peronosporales</taxon>
        <taxon>Peronosporaceae</taxon>
        <taxon>Phytophthora</taxon>
    </lineage>
</organism>
<dbReference type="InterPro" id="IPR036259">
    <property type="entry name" value="MFS_trans_sf"/>
</dbReference>
<feature type="transmembrane region" description="Helical" evidence="15">
    <location>
        <begin position="128"/>
        <end position="145"/>
    </location>
</feature>
<dbReference type="GO" id="GO:0016020">
    <property type="term" value="C:membrane"/>
    <property type="evidence" value="ECO:0007669"/>
    <property type="project" value="UniProtKB-SubCell"/>
</dbReference>
<sequence length="510" mass="55011">MHVRLTGAGTEPEVGNQAYVAVSTPKTPNANAPNVDKSVSFTWIFWASLLIPLLQPFQFGWSVGQLNLAAFNNVDDCNARPVTEGTCLMFPGHTKTEWTLVINAWIVGGMMGSLCCGPISERYGRKKVLLASALIMLVGAVIQASTSSIAVFMVGRVVAGIASGCATGMVGGYITEISPPDRRNSYGTFMQVSLSLGMLVVSITFYFANTSSGWRYIAGFPIVNALLFLVLAPFFIVESPAWLLGKGDHERAEQEIARLYGCEHVQRVLSWMEPAANTDLESEVLSEEKEYKGGMLSLLVSPLFRRQLLVAIGVSAAQQLTGVNAVCYYSSDIFTDAGISDGRIGTVIVNTILVLPTLVVARLSERYGNRKLLLWGLAGMFVSATGITISLALSMQPLSIAFTATFVGAFSSSVGPLIWSITAALFTDSVRATAVSICIFINWVCNLMIGVFFPYISDALGSYSFVPFMVTTAAFFAFTQQYVPETAGKTTEEIQAKFCSRRDQKGGLTS</sequence>
<dbReference type="NCBIfam" id="TIGR00879">
    <property type="entry name" value="SP"/>
    <property type="match status" value="1"/>
</dbReference>
<dbReference type="PROSITE" id="PS50850">
    <property type="entry name" value="MFS"/>
    <property type="match status" value="1"/>
</dbReference>
<dbReference type="GO" id="GO:0015149">
    <property type="term" value="F:hexose transmembrane transporter activity"/>
    <property type="evidence" value="ECO:0007669"/>
    <property type="project" value="TreeGrafter"/>
</dbReference>
<comment type="subunit">
    <text evidence="2">Homodimer.</text>
</comment>
<evidence type="ECO:0000256" key="11">
    <source>
        <dbReference type="ARBA" id="ARBA00044668"/>
    </source>
</evidence>
<accession>A0A421FX47</accession>
<evidence type="ECO:0000256" key="4">
    <source>
        <dbReference type="ARBA" id="ARBA00022692"/>
    </source>
</evidence>
<feature type="transmembrane region" description="Helical" evidence="15">
    <location>
        <begin position="373"/>
        <end position="394"/>
    </location>
</feature>
<comment type="similarity">
    <text evidence="14">Belongs to the major facilitator superfamily. Sugar transporter (TC 2.A.1.1) family.</text>
</comment>
<comment type="catalytic activity">
    <reaction evidence="10">
        <text>D-mannose(out) = D-mannose(in)</text>
        <dbReference type="Rhea" id="RHEA:78391"/>
        <dbReference type="ChEBI" id="CHEBI:4208"/>
    </reaction>
    <physiologicalReaction direction="left-to-right" evidence="10">
        <dbReference type="Rhea" id="RHEA:78392"/>
    </physiologicalReaction>
</comment>
<keyword evidence="5 15" id="KW-1133">Transmembrane helix</keyword>
<dbReference type="InterPro" id="IPR005829">
    <property type="entry name" value="Sugar_transporter_CS"/>
</dbReference>
<feature type="transmembrane region" description="Helical" evidence="15">
    <location>
        <begin position="214"/>
        <end position="237"/>
    </location>
</feature>